<keyword evidence="3" id="KW-0804">Transcription</keyword>
<comment type="caution">
    <text evidence="6">The sequence shown here is derived from an EMBL/GenBank/DDBJ whole genome shotgun (WGS) entry which is preliminary data.</text>
</comment>
<evidence type="ECO:0000313" key="6">
    <source>
        <dbReference type="EMBL" id="MCX2982786.1"/>
    </source>
</evidence>
<comment type="caution">
    <text evidence="4">Lacks conserved residue(s) required for the propagation of feature annotation.</text>
</comment>
<dbReference type="EMBL" id="SHNN01000004">
    <property type="protein sequence ID" value="MCX2982786.1"/>
    <property type="molecule type" value="Genomic_DNA"/>
</dbReference>
<evidence type="ECO:0000313" key="7">
    <source>
        <dbReference type="Proteomes" id="UP001143362"/>
    </source>
</evidence>
<dbReference type="PANTHER" id="PTHR30055">
    <property type="entry name" value="HTH-TYPE TRANSCRIPTIONAL REGULATOR RUTR"/>
    <property type="match status" value="1"/>
</dbReference>
<name>A0ABT3TM46_9GAMM</name>
<dbReference type="InterPro" id="IPR009057">
    <property type="entry name" value="Homeodomain-like_sf"/>
</dbReference>
<evidence type="ECO:0000256" key="2">
    <source>
        <dbReference type="ARBA" id="ARBA00023125"/>
    </source>
</evidence>
<organism evidence="6 7">
    <name type="scientific">Candidatus Litorirhabdus singularis</name>
    <dbReference type="NCBI Taxonomy" id="2518993"/>
    <lineage>
        <taxon>Bacteria</taxon>
        <taxon>Pseudomonadati</taxon>
        <taxon>Pseudomonadota</taxon>
        <taxon>Gammaproteobacteria</taxon>
        <taxon>Cellvibrionales</taxon>
        <taxon>Halieaceae</taxon>
        <taxon>Candidatus Litorirhabdus</taxon>
    </lineage>
</organism>
<evidence type="ECO:0000256" key="4">
    <source>
        <dbReference type="PROSITE-ProRule" id="PRU00335"/>
    </source>
</evidence>
<dbReference type="Proteomes" id="UP001143362">
    <property type="component" value="Unassembled WGS sequence"/>
</dbReference>
<proteinExistence type="predicted"/>
<dbReference type="SUPFAM" id="SSF46689">
    <property type="entry name" value="Homeodomain-like"/>
    <property type="match status" value="1"/>
</dbReference>
<sequence>MTVDRKPSTARTQATRARIIATAEQLFAERGVDSVSLNEITRAAEQKNRNAVHYHFGNKEALLAAVFEKHWQPISQQRQQMIADLALQSSVSLEDVANTLVQPVAARFEDPDGGLSYIKISAQLAASNILQFMVRNDSNAPAYGTDMKPLWEPFLQPLPPAVQTQRLSLAVGMLFHGLADHAILRESGAADLANTSFFVSNLVDSICAVISAPVSAATRATLGA</sequence>
<feature type="domain" description="HTH tetR-type" evidence="5">
    <location>
        <begin position="13"/>
        <end position="74"/>
    </location>
</feature>
<dbReference type="Gene3D" id="1.10.357.10">
    <property type="entry name" value="Tetracycline Repressor, domain 2"/>
    <property type="match status" value="1"/>
</dbReference>
<evidence type="ECO:0000259" key="5">
    <source>
        <dbReference type="PROSITE" id="PS50977"/>
    </source>
</evidence>
<evidence type="ECO:0000256" key="1">
    <source>
        <dbReference type="ARBA" id="ARBA00023015"/>
    </source>
</evidence>
<dbReference type="InterPro" id="IPR050109">
    <property type="entry name" value="HTH-type_TetR-like_transc_reg"/>
</dbReference>
<dbReference type="InterPro" id="IPR001647">
    <property type="entry name" value="HTH_TetR"/>
</dbReference>
<dbReference type="Pfam" id="PF00440">
    <property type="entry name" value="TetR_N"/>
    <property type="match status" value="1"/>
</dbReference>
<keyword evidence="1" id="KW-0805">Transcription regulation</keyword>
<reference evidence="6" key="1">
    <citation type="submission" date="2019-02" db="EMBL/GenBank/DDBJ databases">
        <authorList>
            <person name="Li S.-H."/>
        </authorList>
    </citation>
    <scope>NUCLEOTIDE SEQUENCE</scope>
    <source>
        <strain evidence="6">IMCC14734</strain>
    </source>
</reference>
<keyword evidence="7" id="KW-1185">Reference proteome</keyword>
<keyword evidence="2 4" id="KW-0238">DNA-binding</keyword>
<accession>A0ABT3TM46</accession>
<dbReference type="PROSITE" id="PS50977">
    <property type="entry name" value="HTH_TETR_2"/>
    <property type="match status" value="1"/>
</dbReference>
<gene>
    <name evidence="6" type="ORF">EYC98_18135</name>
</gene>
<dbReference type="PANTHER" id="PTHR30055:SF234">
    <property type="entry name" value="HTH-TYPE TRANSCRIPTIONAL REGULATOR BETI"/>
    <property type="match status" value="1"/>
</dbReference>
<protein>
    <submittedName>
        <fullName evidence="6">TetR/AcrR family transcriptional regulator</fullName>
    </submittedName>
</protein>
<evidence type="ECO:0000256" key="3">
    <source>
        <dbReference type="ARBA" id="ARBA00023163"/>
    </source>
</evidence>